<dbReference type="Pfam" id="PF07591">
    <property type="entry name" value="PT-HINT"/>
    <property type="match status" value="1"/>
</dbReference>
<feature type="region of interest" description="Disordered" evidence="1">
    <location>
        <begin position="38"/>
        <end position="81"/>
    </location>
</feature>
<dbReference type="Gene3D" id="2.170.16.10">
    <property type="entry name" value="Hedgehog/Intein (Hint) domain"/>
    <property type="match status" value="1"/>
</dbReference>
<evidence type="ECO:0000259" key="2">
    <source>
        <dbReference type="SMART" id="SM00306"/>
    </source>
</evidence>
<evidence type="ECO:0000313" key="3">
    <source>
        <dbReference type="EMBL" id="WLQ40999.1"/>
    </source>
</evidence>
<feature type="compositionally biased region" description="Basic and acidic residues" evidence="1">
    <location>
        <begin position="210"/>
        <end position="233"/>
    </location>
</feature>
<evidence type="ECO:0000313" key="4">
    <source>
        <dbReference type="Proteomes" id="UP001229952"/>
    </source>
</evidence>
<keyword evidence="4" id="KW-1185">Reference proteome</keyword>
<dbReference type="RefSeq" id="WP_306087555.1">
    <property type="nucleotide sequence ID" value="NZ_CP120992.1"/>
</dbReference>
<dbReference type="SMART" id="SM00306">
    <property type="entry name" value="HintN"/>
    <property type="match status" value="1"/>
</dbReference>
<dbReference type="EMBL" id="CP120992">
    <property type="protein sequence ID" value="WLQ40999.1"/>
    <property type="molecule type" value="Genomic_DNA"/>
</dbReference>
<reference evidence="3 4" key="1">
    <citation type="submission" date="2023-03" db="EMBL/GenBank/DDBJ databases">
        <title>Isolation and description of six Streptomyces strains from soil environments, able to metabolize different microbial glucans.</title>
        <authorList>
            <person name="Widen T."/>
            <person name="Larsbrink J."/>
        </authorList>
    </citation>
    <scope>NUCLEOTIDE SEQUENCE [LARGE SCALE GENOMIC DNA]</scope>
    <source>
        <strain evidence="3 4">Mut2</strain>
    </source>
</reference>
<dbReference type="SUPFAM" id="SSF51294">
    <property type="entry name" value="Hedgehog/intein (Hint) domain"/>
    <property type="match status" value="1"/>
</dbReference>
<dbReference type="InterPro" id="IPR003587">
    <property type="entry name" value="Hint_dom_N"/>
</dbReference>
<proteinExistence type="predicted"/>
<evidence type="ECO:0000256" key="1">
    <source>
        <dbReference type="SAM" id="MobiDB-lite"/>
    </source>
</evidence>
<dbReference type="Proteomes" id="UP001229952">
    <property type="component" value="Chromosome"/>
</dbReference>
<dbReference type="CDD" id="cd00081">
    <property type="entry name" value="Hint"/>
    <property type="match status" value="1"/>
</dbReference>
<feature type="region of interest" description="Disordered" evidence="1">
    <location>
        <begin position="209"/>
        <end position="261"/>
    </location>
</feature>
<organism evidence="3 4">
    <name type="scientific">Streptomyces laculatispora</name>
    <dbReference type="NCBI Taxonomy" id="887464"/>
    <lineage>
        <taxon>Bacteria</taxon>
        <taxon>Bacillati</taxon>
        <taxon>Actinomycetota</taxon>
        <taxon>Actinomycetes</taxon>
        <taxon>Kitasatosporales</taxon>
        <taxon>Streptomycetaceae</taxon>
        <taxon>Streptomyces</taxon>
    </lineage>
</organism>
<protein>
    <submittedName>
        <fullName evidence="3">Polymorphic toxin-type HINT domain-containing protein</fullName>
    </submittedName>
</protein>
<gene>
    <name evidence="3" type="ORF">P8A22_13980</name>
</gene>
<dbReference type="InterPro" id="IPR036844">
    <property type="entry name" value="Hint_dom_sf"/>
</dbReference>
<sequence>MVLIVAAVVGAMVATGIGQTLTDKIVAQVSCIGGGGCDTGDPDPAAEGRPPQGEDPAGGDVPATDAPLPGEPPLPPAKSQAQLDFEAAQQELETARTDQRTSEDKAKAIAVELAKILADELGLKNPFDCVMKQDLGTCGDAVIDVLLNLIGGSAGKFAKKYWKPQDWKKGAGRAKKVVNLSWDLKNTIGKILDARGKVKAAESKLASAKTKFDAEKAAKPKPQEPKKPERPDKPDDDEEPDECQVPHSFLGGTPVLFGDGKRRPIENVRLGDRVVATDPVTGRTALRPVTRTFRTTDDKHFTVLTVRAGDRTERLTATDTHPFWLTDQGRWVDAGDITAGAALRTPAGHAMPVTAVRHYTQRQTTYDLTVDEIHAYYVGAGSENALVHNVTCGVIDLDEAHRRFPGQAHTLDEHVDVSPGEMRRLAERKGINSQWVDKQTAQLAVNEVMSDPKIQAFIQGKLAKMRNGENLTLPVKTFGEAGTSLGTFRKKDGTTGSTGNKVTITIQKMDKDAFGRKVPGGYYVYTAFPV</sequence>
<accession>A0ABY9I308</accession>
<name>A0ABY9I308_9ACTN</name>
<feature type="domain" description="Hint" evidence="2">
    <location>
        <begin position="246"/>
        <end position="347"/>
    </location>
</feature>
<dbReference type="Pfam" id="PF18431">
    <property type="entry name" value="RNAse_A_bac"/>
    <property type="match status" value="1"/>
</dbReference>
<dbReference type="InterPro" id="IPR041436">
    <property type="entry name" value="RNAse_A_bac"/>
</dbReference>